<dbReference type="Pfam" id="PF21530">
    <property type="entry name" value="Pif1_2B_dom"/>
    <property type="match status" value="1"/>
</dbReference>
<proteinExistence type="predicted"/>
<dbReference type="KEGG" id="osn:115225973"/>
<organism evidence="2 3">
    <name type="scientific">Octopus sinensis</name>
    <name type="common">East Asian common octopus</name>
    <dbReference type="NCBI Taxonomy" id="2607531"/>
    <lineage>
        <taxon>Eukaryota</taxon>
        <taxon>Metazoa</taxon>
        <taxon>Spiralia</taxon>
        <taxon>Lophotrochozoa</taxon>
        <taxon>Mollusca</taxon>
        <taxon>Cephalopoda</taxon>
        <taxon>Coleoidea</taxon>
        <taxon>Octopodiformes</taxon>
        <taxon>Octopoda</taxon>
        <taxon>Incirrata</taxon>
        <taxon>Octopodidae</taxon>
        <taxon>Octopus</taxon>
    </lineage>
</organism>
<evidence type="ECO:0000313" key="3">
    <source>
        <dbReference type="RefSeq" id="XP_029652807.1"/>
    </source>
</evidence>
<feature type="domain" description="DNA helicase Pif1-like 2B" evidence="1">
    <location>
        <begin position="114"/>
        <end position="157"/>
    </location>
</feature>
<sequence length="216" mass="24125">MRVHVFGDENAATFSAQLLDVSNGTVSGDTDGFNHLPFGNFVPTKDDLISAVFLDIASLAYKTCLQGIAILVPHNKTVDAINNKLFDLLSGEKLSFKSIDTHENLDDMTVFTTEFLNFQTPTALPPHELHLKDGAPIMRLRNLDAQIMCNGTRMIIKNIYSRVLQATILNVPATFQDVLITPMSLTPSDTIYKFKRLQFPIKLYFALKIYKVQGQS</sequence>
<dbReference type="AlphaFoldDB" id="A0A6P7TTY3"/>
<protein>
    <submittedName>
        <fullName evidence="3">Uncharacterized protein LOC115225973</fullName>
    </submittedName>
</protein>
<dbReference type="InterPro" id="IPR027417">
    <property type="entry name" value="P-loop_NTPase"/>
</dbReference>
<dbReference type="SUPFAM" id="SSF52540">
    <property type="entry name" value="P-loop containing nucleoside triphosphate hydrolases"/>
    <property type="match status" value="1"/>
</dbReference>
<reference evidence="3" key="1">
    <citation type="submission" date="2025-08" db="UniProtKB">
        <authorList>
            <consortium name="RefSeq"/>
        </authorList>
    </citation>
    <scope>IDENTIFICATION</scope>
</reference>
<dbReference type="RefSeq" id="XP_029652807.1">
    <property type="nucleotide sequence ID" value="XM_029796947.1"/>
</dbReference>
<dbReference type="Proteomes" id="UP000515154">
    <property type="component" value="Linkage group LG29"/>
</dbReference>
<evidence type="ECO:0000313" key="2">
    <source>
        <dbReference type="Proteomes" id="UP000515154"/>
    </source>
</evidence>
<accession>A0A6P7TTY3</accession>
<dbReference type="InterPro" id="IPR049163">
    <property type="entry name" value="Pif1-like_2B_dom"/>
</dbReference>
<keyword evidence="2" id="KW-1185">Reference proteome</keyword>
<gene>
    <name evidence="3" type="primary">LOC115225973</name>
</gene>
<evidence type="ECO:0000259" key="1">
    <source>
        <dbReference type="Pfam" id="PF21530"/>
    </source>
</evidence>
<name>A0A6P7TTY3_9MOLL</name>
<dbReference type="PANTHER" id="PTHR10492">
    <property type="match status" value="1"/>
</dbReference>